<sequence>MVRAIAIWLFFSTNILFAQQKVDSTSYFPKGDFSLTAFPLAFYLPETSLAFGALGICVFNPGETKNWRKSQVQLGLAYTLKKQFLLFVPYELYFKQKWKLNGELGYYKYFYNYYGIGPNSKEENLETYDANFPRIITGLSYRVKPTFLLGVQYRLDAFQIPFTDSLLSIDKPIGAEGGIISALGFTASYDSRNDIFYPSEGLFINFTTEFAGNATFSSFDFSLLSIDANYYHRIFKNHILAFNVFAGSSQGDVPFTSYYYLSSGKKGRGFNDRRFIDRNMGLVQLAYRFPIYKRFRGTLFASEGNVGPSFISIFENKPKLAYGAGVRFQMSKKQLSHIRLDVARSYEGFQFYITIGEAF</sequence>
<protein>
    <recommendedName>
        <fullName evidence="4">Bacterial surface antigen (D15) domain-containing protein</fullName>
    </recommendedName>
</protein>
<feature type="domain" description="Bacterial surface antigen (D15)" evidence="4">
    <location>
        <begin position="93"/>
        <end position="359"/>
    </location>
</feature>
<keyword evidence="2" id="KW-0472">Membrane</keyword>
<reference evidence="5 6" key="1">
    <citation type="submission" date="2018-06" db="EMBL/GenBank/DDBJ databases">
        <title>The draft genome sequence of Crocinitomix sp. SM1701.</title>
        <authorList>
            <person name="Zhang X."/>
        </authorList>
    </citation>
    <scope>NUCLEOTIDE SEQUENCE [LARGE SCALE GENOMIC DNA]</scope>
    <source>
        <strain evidence="5 6">SM1701</strain>
    </source>
</reference>
<comment type="subcellular location">
    <subcellularLocation>
        <location evidence="1">Membrane</location>
    </subcellularLocation>
</comment>
<dbReference type="Pfam" id="PF01103">
    <property type="entry name" value="Omp85"/>
    <property type="match status" value="1"/>
</dbReference>
<proteinExistence type="predicted"/>
<feature type="signal peptide" evidence="3">
    <location>
        <begin position="1"/>
        <end position="18"/>
    </location>
</feature>
<keyword evidence="3" id="KW-0732">Signal</keyword>
<accession>A0A2W1MZR3</accession>
<comment type="caution">
    <text evidence="5">The sequence shown here is derived from an EMBL/GenBank/DDBJ whole genome shotgun (WGS) entry which is preliminary data.</text>
</comment>
<keyword evidence="6" id="KW-1185">Reference proteome</keyword>
<name>A0A2W1MZR3_9FLAO</name>
<evidence type="ECO:0000256" key="2">
    <source>
        <dbReference type="ARBA" id="ARBA00023136"/>
    </source>
</evidence>
<evidence type="ECO:0000259" key="4">
    <source>
        <dbReference type="Pfam" id="PF01103"/>
    </source>
</evidence>
<gene>
    <name evidence="5" type="ORF">DNU06_07775</name>
</gene>
<organism evidence="5 6">
    <name type="scientific">Putridiphycobacter roseus</name>
    <dbReference type="NCBI Taxonomy" id="2219161"/>
    <lineage>
        <taxon>Bacteria</taxon>
        <taxon>Pseudomonadati</taxon>
        <taxon>Bacteroidota</taxon>
        <taxon>Flavobacteriia</taxon>
        <taxon>Flavobacteriales</taxon>
        <taxon>Crocinitomicaceae</taxon>
        <taxon>Putridiphycobacter</taxon>
    </lineage>
</organism>
<feature type="chain" id="PRO_5016102628" description="Bacterial surface antigen (D15) domain-containing protein" evidence="3">
    <location>
        <begin position="19"/>
        <end position="359"/>
    </location>
</feature>
<dbReference type="InterPro" id="IPR000184">
    <property type="entry name" value="Bac_surfAg_D15"/>
</dbReference>
<dbReference type="Gene3D" id="2.40.160.50">
    <property type="entry name" value="membrane protein fhac: a member of the omp85/tpsb transporter family"/>
    <property type="match status" value="1"/>
</dbReference>
<dbReference type="EMBL" id="QKSB01000003">
    <property type="protein sequence ID" value="PZE17719.1"/>
    <property type="molecule type" value="Genomic_DNA"/>
</dbReference>
<evidence type="ECO:0000313" key="5">
    <source>
        <dbReference type="EMBL" id="PZE17719.1"/>
    </source>
</evidence>
<dbReference type="GO" id="GO:0019867">
    <property type="term" value="C:outer membrane"/>
    <property type="evidence" value="ECO:0007669"/>
    <property type="project" value="InterPro"/>
</dbReference>
<evidence type="ECO:0000256" key="3">
    <source>
        <dbReference type="SAM" id="SignalP"/>
    </source>
</evidence>
<dbReference type="Proteomes" id="UP000249248">
    <property type="component" value="Unassembled WGS sequence"/>
</dbReference>
<evidence type="ECO:0000313" key="6">
    <source>
        <dbReference type="Proteomes" id="UP000249248"/>
    </source>
</evidence>
<evidence type="ECO:0000256" key="1">
    <source>
        <dbReference type="ARBA" id="ARBA00004370"/>
    </source>
</evidence>
<dbReference type="AlphaFoldDB" id="A0A2W1MZR3"/>